<gene>
    <name evidence="2" type="ordered locus">CA2559_07065</name>
</gene>
<dbReference type="GeneID" id="89453187"/>
<dbReference type="Proteomes" id="UP000002297">
    <property type="component" value="Chromosome"/>
</dbReference>
<dbReference type="AlphaFoldDB" id="A3U8D5"/>
<feature type="transmembrane region" description="Helical" evidence="1">
    <location>
        <begin position="69"/>
        <end position="85"/>
    </location>
</feature>
<keyword evidence="3" id="KW-1185">Reference proteome</keyword>
<reference evidence="2 3" key="1">
    <citation type="journal article" date="2010" name="J. Bacteriol.">
        <title>The complete genome sequence of Croceibacter atlanticus HTCC2559T.</title>
        <authorList>
            <person name="Oh H.M."/>
            <person name="Kang I."/>
            <person name="Ferriera S."/>
            <person name="Giovannoni S.J."/>
            <person name="Cho J.C."/>
        </authorList>
    </citation>
    <scope>NUCLEOTIDE SEQUENCE [LARGE SCALE GENOMIC DNA]</scope>
    <source>
        <strain evidence="3">ATCC BAA-628 / HTCC2559 / KCTC 12090</strain>
    </source>
</reference>
<evidence type="ECO:0000313" key="3">
    <source>
        <dbReference type="Proteomes" id="UP000002297"/>
    </source>
</evidence>
<evidence type="ECO:0000313" key="2">
    <source>
        <dbReference type="EMBL" id="EAP88502.1"/>
    </source>
</evidence>
<dbReference type="HOGENOM" id="CLU_170285_0_0_10"/>
<protein>
    <recommendedName>
        <fullName evidence="4">Riboflavin synthase subunit beta</fullName>
    </recommendedName>
</protein>
<dbReference type="RefSeq" id="WP_013187170.1">
    <property type="nucleotide sequence ID" value="NC_014230.1"/>
</dbReference>
<dbReference type="EMBL" id="CP002046">
    <property type="protein sequence ID" value="EAP88502.1"/>
    <property type="molecule type" value="Genomic_DNA"/>
</dbReference>
<proteinExistence type="predicted"/>
<evidence type="ECO:0008006" key="4">
    <source>
        <dbReference type="Google" id="ProtNLM"/>
    </source>
</evidence>
<dbReference type="OrthoDB" id="1139505at2"/>
<keyword evidence="1" id="KW-0812">Transmembrane</keyword>
<organism evidence="2 3">
    <name type="scientific">Croceibacter atlanticus (strain ATCC BAA-628 / JCM 21780 / CIP 108009 / IAM 15332 / KCTC 12090 / HTCC2559)</name>
    <dbReference type="NCBI Taxonomy" id="216432"/>
    <lineage>
        <taxon>Bacteria</taxon>
        <taxon>Pseudomonadati</taxon>
        <taxon>Bacteroidota</taxon>
        <taxon>Flavobacteriia</taxon>
        <taxon>Flavobacteriales</taxon>
        <taxon>Flavobacteriaceae</taxon>
        <taxon>Croceibacter</taxon>
    </lineage>
</organism>
<name>A3U8D5_CROAH</name>
<dbReference type="STRING" id="216432.CA2559_07065"/>
<sequence length="96" mass="11247">MGLLKTRKNKKFGYEPRYWNDNGEGNPYKLKGKFDEQRTTLSASGGLVNRFKTAWNEYKTEQDKSSHKTIIIIAAILIFVFLWIIDFDLTIFSDTY</sequence>
<keyword evidence="1" id="KW-1133">Transmembrane helix</keyword>
<dbReference type="KEGG" id="cat:CA2559_07065"/>
<dbReference type="eggNOG" id="ENOG5032TIE">
    <property type="taxonomic scope" value="Bacteria"/>
</dbReference>
<accession>A3U8D5</accession>
<evidence type="ECO:0000256" key="1">
    <source>
        <dbReference type="SAM" id="Phobius"/>
    </source>
</evidence>
<keyword evidence="1" id="KW-0472">Membrane</keyword>